<dbReference type="GO" id="GO:0009055">
    <property type="term" value="F:electron transfer activity"/>
    <property type="evidence" value="ECO:0007669"/>
    <property type="project" value="InterPro"/>
</dbReference>
<accession>A0A0G0RNX5</accession>
<dbReference type="Gene3D" id="3.40.50.360">
    <property type="match status" value="1"/>
</dbReference>
<comment type="caution">
    <text evidence="2">The sequence shown here is derived from an EMBL/GenBank/DDBJ whole genome shotgun (WGS) entry which is preliminary data.</text>
</comment>
<dbReference type="Proteomes" id="UP000034627">
    <property type="component" value="Unassembled WGS sequence"/>
</dbReference>
<feature type="domain" description="Flavodoxin-like" evidence="1">
    <location>
        <begin position="3"/>
        <end position="152"/>
    </location>
</feature>
<evidence type="ECO:0000313" key="2">
    <source>
        <dbReference type="EMBL" id="KKR54434.1"/>
    </source>
</evidence>
<gene>
    <name evidence="2" type="ORF">UT93_C0038G0008</name>
</gene>
<proteinExistence type="predicted"/>
<evidence type="ECO:0000313" key="3">
    <source>
        <dbReference type="Proteomes" id="UP000034627"/>
    </source>
</evidence>
<dbReference type="InterPro" id="IPR001226">
    <property type="entry name" value="Flavodoxin_CS"/>
</dbReference>
<dbReference type="InterPro" id="IPR008254">
    <property type="entry name" value="Flavodoxin/NO_synth"/>
</dbReference>
<dbReference type="EMBL" id="LBYR01000038">
    <property type="protein sequence ID" value="KKR54434.1"/>
    <property type="molecule type" value="Genomic_DNA"/>
</dbReference>
<reference evidence="2 3" key="1">
    <citation type="journal article" date="2015" name="Nature">
        <title>rRNA introns, odd ribosomes, and small enigmatic genomes across a large radiation of phyla.</title>
        <authorList>
            <person name="Brown C.T."/>
            <person name="Hug L.A."/>
            <person name="Thomas B.C."/>
            <person name="Sharon I."/>
            <person name="Castelle C.J."/>
            <person name="Singh A."/>
            <person name="Wilkins M.J."/>
            <person name="Williams K.H."/>
            <person name="Banfield J.F."/>
        </authorList>
    </citation>
    <scope>NUCLEOTIDE SEQUENCE [LARGE SCALE GENOMIC DNA]</scope>
</reference>
<evidence type="ECO:0000259" key="1">
    <source>
        <dbReference type="PROSITE" id="PS50902"/>
    </source>
</evidence>
<protein>
    <submittedName>
        <fullName evidence="2">Flavodoxin/nitric oxide synthase</fullName>
    </submittedName>
</protein>
<dbReference type="Pfam" id="PF12641">
    <property type="entry name" value="Flavodoxin_3"/>
    <property type="match status" value="1"/>
</dbReference>
<dbReference type="PROSITE" id="PS00201">
    <property type="entry name" value="FLAVODOXIN"/>
    <property type="match status" value="1"/>
</dbReference>
<dbReference type="AlphaFoldDB" id="A0A0G0RNX5"/>
<dbReference type="InterPro" id="IPR029039">
    <property type="entry name" value="Flavoprotein-like_sf"/>
</dbReference>
<organism evidence="2 3">
    <name type="scientific">Candidatus Woesebacteria bacterium GW2011_GWF1_40_24</name>
    <dbReference type="NCBI Taxonomy" id="1618601"/>
    <lineage>
        <taxon>Bacteria</taxon>
        <taxon>Candidatus Woeseibacteriota</taxon>
    </lineage>
</organism>
<dbReference type="PROSITE" id="PS50902">
    <property type="entry name" value="FLAVODOXIN_LIKE"/>
    <property type="match status" value="1"/>
</dbReference>
<name>A0A0G0RNX5_9BACT</name>
<dbReference type="GO" id="GO:0010181">
    <property type="term" value="F:FMN binding"/>
    <property type="evidence" value="ECO:0007669"/>
    <property type="project" value="InterPro"/>
</dbReference>
<sequence length="152" mass="16253">MLSIVIYDSQFGNTEKIAQAIANSIPSAKALRVGETDPEDLKGVGLLIIGSPTQGGRATVALQEFLESIPTGTLTNTKVAAFDTRFSEKNSNFLLKLIIRTFDYAAPKIAKTLESKGGKLIIPPEGFIVSGKEGPMAEGELERAKLWGSKLS</sequence>
<dbReference type="SUPFAM" id="SSF52218">
    <property type="entry name" value="Flavoproteins"/>
    <property type="match status" value="1"/>
</dbReference>